<dbReference type="Proteomes" id="UP001519863">
    <property type="component" value="Unassembled WGS sequence"/>
</dbReference>
<reference evidence="2 3" key="1">
    <citation type="journal article" date="2013" name="Antonie Van Leeuwenhoek">
        <title>Actinoplanes hulinensis sp. nov., a novel actinomycete isolated from soybean root (Glycine max (L.) Merr).</title>
        <authorList>
            <person name="Shen Y."/>
            <person name="Liu C."/>
            <person name="Wang X."/>
            <person name="Zhao J."/>
            <person name="Jia F."/>
            <person name="Zhang Y."/>
            <person name="Wang L."/>
            <person name="Yang D."/>
            <person name="Xiang W."/>
        </authorList>
    </citation>
    <scope>NUCLEOTIDE SEQUENCE [LARGE SCALE GENOMIC DNA]</scope>
    <source>
        <strain evidence="2 3">NEAU-M9</strain>
    </source>
</reference>
<sequence length="244" mass="25503">MRIVVIGGTGLIGTWMVRILRAGGHDVAAHSLSTGLDLRSEKGLPQALNGADVVVNLTNSPTYDRAAPVFFRETTENLLLAAEDAEVGHLVTLSVVGAERVPRLPYFRAKVLQEDLIEAGPVPFSIMRATQTFELVEAMLPPAASGPTVRLPATALQPLAAKEVAWMLATVSAGEPLEGIRDVAGPEVLTLAEVAQATLSARGDNRTVVTGGDAGLFAAVPGDELLADAGATIAPTTLEQWLGR</sequence>
<keyword evidence="3" id="KW-1185">Reference proteome</keyword>
<proteinExistence type="predicted"/>
<dbReference type="EMBL" id="JAHXZI010000024">
    <property type="protein sequence ID" value="MBW6439114.1"/>
    <property type="molecule type" value="Genomic_DNA"/>
</dbReference>
<evidence type="ECO:0000313" key="3">
    <source>
        <dbReference type="Proteomes" id="UP001519863"/>
    </source>
</evidence>
<feature type="domain" description="NAD(P)-binding" evidence="1">
    <location>
        <begin position="36"/>
        <end position="129"/>
    </location>
</feature>
<name>A0ABS7BE12_9ACTN</name>
<dbReference type="SUPFAM" id="SSF51735">
    <property type="entry name" value="NAD(P)-binding Rossmann-fold domains"/>
    <property type="match status" value="1"/>
</dbReference>
<accession>A0ABS7BE12</accession>
<dbReference type="InterPro" id="IPR016040">
    <property type="entry name" value="NAD(P)-bd_dom"/>
</dbReference>
<protein>
    <submittedName>
        <fullName evidence="2">SDR family oxidoreductase</fullName>
    </submittedName>
</protein>
<evidence type="ECO:0000259" key="1">
    <source>
        <dbReference type="Pfam" id="PF13460"/>
    </source>
</evidence>
<evidence type="ECO:0000313" key="2">
    <source>
        <dbReference type="EMBL" id="MBW6439114.1"/>
    </source>
</evidence>
<dbReference type="InterPro" id="IPR036291">
    <property type="entry name" value="NAD(P)-bd_dom_sf"/>
</dbReference>
<dbReference type="Pfam" id="PF13460">
    <property type="entry name" value="NAD_binding_10"/>
    <property type="match status" value="1"/>
</dbReference>
<comment type="caution">
    <text evidence="2">The sequence shown here is derived from an EMBL/GenBank/DDBJ whole genome shotgun (WGS) entry which is preliminary data.</text>
</comment>
<gene>
    <name evidence="2" type="ORF">KZ829_35845</name>
</gene>
<dbReference type="Gene3D" id="3.40.50.720">
    <property type="entry name" value="NAD(P)-binding Rossmann-like Domain"/>
    <property type="match status" value="1"/>
</dbReference>
<organism evidence="2 3">
    <name type="scientific">Actinoplanes hulinensis</name>
    <dbReference type="NCBI Taxonomy" id="1144547"/>
    <lineage>
        <taxon>Bacteria</taxon>
        <taxon>Bacillati</taxon>
        <taxon>Actinomycetota</taxon>
        <taxon>Actinomycetes</taxon>
        <taxon>Micromonosporales</taxon>
        <taxon>Micromonosporaceae</taxon>
        <taxon>Actinoplanes</taxon>
    </lineage>
</organism>